<proteinExistence type="predicted"/>
<evidence type="ECO:0008006" key="2">
    <source>
        <dbReference type="Google" id="ProtNLM"/>
    </source>
</evidence>
<sequence>MSKLYELMQTIINNKYLELELDKIDDEIFSKIKTFEANAVGQIGEEFMKSLMSEYGVVKNEGITHDEYDIMMENGIRFEIKTARMGRNNLFQFNGINPNYNYDYLICIGICSDKVVYKIFNKSSIIYVHDKNNRGYYMKEADINKKLSSMNPSNNVNLKLTLQLNQMFDLNEMPDVISKIMIKY</sequence>
<evidence type="ECO:0000313" key="1">
    <source>
        <dbReference type="EMBL" id="QWS78955.1"/>
    </source>
</evidence>
<accession>A0A8F2DF53</accession>
<reference evidence="1" key="1">
    <citation type="journal article" date="2021" name="Infect. Genet. Evol.">
        <title>Novel prophage-like sequences in Mycoplasma anserisalpingitidis.</title>
        <authorList>
            <person name="Kovacs A.B."/>
            <person name="Wehmann E."/>
            <person name="Svab D."/>
            <person name="Beko K."/>
            <person name="Grozner D."/>
            <person name="Mitter A."/>
            <person name="Bali K."/>
            <person name="Morrow C.J."/>
            <person name="Banyai K."/>
            <person name="Gyuranecz M."/>
        </authorList>
    </citation>
    <scope>NUCLEOTIDE SEQUENCE</scope>
    <source>
        <strain evidence="1">MYCAV669</strain>
    </source>
</reference>
<dbReference type="EMBL" id="MT872813">
    <property type="protein sequence ID" value="QWS78955.1"/>
    <property type="molecule type" value="Genomic_DNA"/>
</dbReference>
<organism evidence="1">
    <name type="scientific">Mycoplasma anserisalpingitidis</name>
    <dbReference type="NCBI Taxonomy" id="519450"/>
    <lineage>
        <taxon>Bacteria</taxon>
        <taxon>Bacillati</taxon>
        <taxon>Mycoplasmatota</taxon>
        <taxon>Mollicutes</taxon>
        <taxon>Mycoplasmataceae</taxon>
        <taxon>Mycoplasma</taxon>
    </lineage>
</organism>
<protein>
    <recommendedName>
        <fullName evidence="2">Restriction endonuclease</fullName>
    </recommendedName>
</protein>
<dbReference type="AlphaFoldDB" id="A0A8F2DF53"/>
<name>A0A8F2DF53_9MOLU</name>